<sequence>MCSLVNATSAATGAQLAIFGSDKGGHLNSLISGGTNGKSETAITVASNGPLFPSSPAFSSTASSISVTNQISTGGSSPFTSSSSIANFGTTGSTTSTSAASTSSVFGSTVAPSFSTVPAFKFGSSVDPPPTAVSLASTTTILDSKEAEKDTNFGSLSNSNSSTTSIMAASSGSSTFQLGSSVNSTANTLSQGSLFGSGSGSLVSGTVTQSMPISFGSSLPSSSITNNTPFASSSANSQVLSPNVNFGFSSAAFSSETKAAGPGSEPIASVFKFGVSSASSDVGAISSSSGATPGIFSFGLSSSSSATNVVGSTSGATPSVFGFGGSSAASTAGINAASSFSSGTSGIFSFVASSSASSSAINSVSSSNPTTNLFGSSWQSPKSPIIGSTFTSPSPSGGFSFGASSSFAAKNTAPMVFNSSTGASSNPIFSFTTASVAALSSPSLPHTQPVFGNPPAFAASPGNDQMNAEDSMAEDTMQSSAPSVPVFGQPTVSPSPPGFMFGSTVPSQPNPFLFAGQQNQVAPQNPSTFQASASVEFNAGGSFSLGSGGGDKAGRKYVKVNRSKNRKK</sequence>
<reference evidence="3" key="1">
    <citation type="submission" date="2024-07" db="EMBL/GenBank/DDBJ databases">
        <title>Two chromosome-level genome assemblies of Korean endemic species Abeliophyllum distichum and Forsythia ovata (Oleaceae).</title>
        <authorList>
            <person name="Jang H."/>
        </authorList>
    </citation>
    <scope>NUCLEOTIDE SEQUENCE [LARGE SCALE GENOMIC DNA]</scope>
</reference>
<keyword evidence="3" id="KW-1185">Reference proteome</keyword>
<organism evidence="2 3">
    <name type="scientific">Abeliophyllum distichum</name>
    <dbReference type="NCBI Taxonomy" id="126358"/>
    <lineage>
        <taxon>Eukaryota</taxon>
        <taxon>Viridiplantae</taxon>
        <taxon>Streptophyta</taxon>
        <taxon>Embryophyta</taxon>
        <taxon>Tracheophyta</taxon>
        <taxon>Spermatophyta</taxon>
        <taxon>Magnoliopsida</taxon>
        <taxon>eudicotyledons</taxon>
        <taxon>Gunneridae</taxon>
        <taxon>Pentapetalae</taxon>
        <taxon>asterids</taxon>
        <taxon>lamiids</taxon>
        <taxon>Lamiales</taxon>
        <taxon>Oleaceae</taxon>
        <taxon>Forsythieae</taxon>
        <taxon>Abeliophyllum</taxon>
    </lineage>
</organism>
<dbReference type="Proteomes" id="UP001604336">
    <property type="component" value="Unassembled WGS sequence"/>
</dbReference>
<protein>
    <submittedName>
        <fullName evidence="2">Nuclear pore complex protein</fullName>
    </submittedName>
</protein>
<proteinExistence type="predicted"/>
<comment type="caution">
    <text evidence="2">The sequence shown here is derived from an EMBL/GenBank/DDBJ whole genome shotgun (WGS) entry which is preliminary data.</text>
</comment>
<feature type="region of interest" description="Disordered" evidence="1">
    <location>
        <begin position="540"/>
        <end position="568"/>
    </location>
</feature>
<gene>
    <name evidence="2" type="ORF">Adt_02494</name>
</gene>
<dbReference type="EMBL" id="JBFOLK010000001">
    <property type="protein sequence ID" value="KAL2541516.1"/>
    <property type="molecule type" value="Genomic_DNA"/>
</dbReference>
<dbReference type="AlphaFoldDB" id="A0ABD1VVT1"/>
<evidence type="ECO:0000313" key="2">
    <source>
        <dbReference type="EMBL" id="KAL2541516.1"/>
    </source>
</evidence>
<accession>A0ABD1VVT1</accession>
<evidence type="ECO:0000313" key="3">
    <source>
        <dbReference type="Proteomes" id="UP001604336"/>
    </source>
</evidence>
<evidence type="ECO:0000256" key="1">
    <source>
        <dbReference type="SAM" id="MobiDB-lite"/>
    </source>
</evidence>
<name>A0ABD1VVT1_9LAMI</name>
<feature type="compositionally biased region" description="Basic residues" evidence="1">
    <location>
        <begin position="555"/>
        <end position="568"/>
    </location>
</feature>